<organism evidence="1 2">
    <name type="scientific">Colletotrichum cuscutae</name>
    <dbReference type="NCBI Taxonomy" id="1209917"/>
    <lineage>
        <taxon>Eukaryota</taxon>
        <taxon>Fungi</taxon>
        <taxon>Dikarya</taxon>
        <taxon>Ascomycota</taxon>
        <taxon>Pezizomycotina</taxon>
        <taxon>Sordariomycetes</taxon>
        <taxon>Hypocreomycetidae</taxon>
        <taxon>Glomerellales</taxon>
        <taxon>Glomerellaceae</taxon>
        <taxon>Colletotrichum</taxon>
        <taxon>Colletotrichum acutatum species complex</taxon>
    </lineage>
</organism>
<evidence type="ECO:0000313" key="2">
    <source>
        <dbReference type="Proteomes" id="UP001239213"/>
    </source>
</evidence>
<accession>A0AAI9UFR7</accession>
<proteinExistence type="predicted"/>
<protein>
    <submittedName>
        <fullName evidence="1">Uncharacterized protein</fullName>
    </submittedName>
</protein>
<name>A0AAI9UFR7_9PEZI</name>
<sequence>MYCHPSSRAGLAGWQGLVLDTRARQVAPARPSLVCVHLQRANSHAALHCTWSASPLKMYVDDSARLRAESHGLGCGLALVVRIRRVLYGAAPLHPVSWPPTARPFLPKVNIEQGAFWLAERYSATSHGCNAGTQNVHCCVIPLRLCEQSMQNCYVYGVKWPTPFCSSRRGFMKLQRDWDFLPLPEEIPQKTARSLSVSTPDWSWSTLAGLSLFQCFNSTNLKGPVTTAIHSRRPGPSTFLLNRPG</sequence>
<evidence type="ECO:0000313" key="1">
    <source>
        <dbReference type="EMBL" id="KAK1457589.1"/>
    </source>
</evidence>
<dbReference type="EMBL" id="MPDP01000281">
    <property type="protein sequence ID" value="KAK1457589.1"/>
    <property type="molecule type" value="Genomic_DNA"/>
</dbReference>
<reference evidence="1" key="1">
    <citation type="submission" date="2016-11" db="EMBL/GenBank/DDBJ databases">
        <title>The genome sequence of Colletotrichum cuscutae.</title>
        <authorList>
            <person name="Baroncelli R."/>
        </authorList>
    </citation>
    <scope>NUCLEOTIDE SEQUENCE</scope>
    <source>
        <strain evidence="1">IMI 304802</strain>
    </source>
</reference>
<dbReference type="AlphaFoldDB" id="A0AAI9UFR7"/>
<gene>
    <name evidence="1" type="ORF">CCUS01_09703</name>
</gene>
<keyword evidence="2" id="KW-1185">Reference proteome</keyword>
<comment type="caution">
    <text evidence="1">The sequence shown here is derived from an EMBL/GenBank/DDBJ whole genome shotgun (WGS) entry which is preliminary data.</text>
</comment>
<dbReference type="Proteomes" id="UP001239213">
    <property type="component" value="Unassembled WGS sequence"/>
</dbReference>